<dbReference type="GO" id="GO:0008320">
    <property type="term" value="F:protein transmembrane transporter activity"/>
    <property type="evidence" value="ECO:0007669"/>
    <property type="project" value="UniProtKB-UniRule"/>
</dbReference>
<dbReference type="PANTHER" id="PTHR33910">
    <property type="entry name" value="PROTEIN TRANSLOCASE SUBUNIT SECE"/>
    <property type="match status" value="1"/>
</dbReference>
<feature type="transmembrane region" description="Helical" evidence="9">
    <location>
        <begin position="47"/>
        <end position="72"/>
    </location>
</feature>
<dbReference type="InterPro" id="IPR038379">
    <property type="entry name" value="SecE_sf"/>
</dbReference>
<dbReference type="GO" id="GO:0005886">
    <property type="term" value="C:plasma membrane"/>
    <property type="evidence" value="ECO:0007669"/>
    <property type="project" value="UniProtKB-SubCell"/>
</dbReference>
<evidence type="ECO:0000256" key="4">
    <source>
        <dbReference type="ARBA" id="ARBA00022692"/>
    </source>
</evidence>
<comment type="subcellular location">
    <subcellularLocation>
        <location evidence="9">Cell membrane</location>
        <topology evidence="9">Single-pass membrane protein</topology>
    </subcellularLocation>
    <subcellularLocation>
        <location evidence="1">Membrane</location>
    </subcellularLocation>
</comment>
<keyword evidence="8 9" id="KW-0472">Membrane</keyword>
<comment type="subunit">
    <text evidence="9">Component of the Sec protein translocase complex. Heterotrimer consisting of SecY, SecE and SecG subunits. The heterotrimers can form oligomers, although 1 heterotrimer is thought to be able to translocate proteins. Interacts with the ribosome. Interacts with SecDF, and other proteins may be involved. Interacts with SecA.</text>
</comment>
<evidence type="ECO:0000256" key="8">
    <source>
        <dbReference type="ARBA" id="ARBA00023136"/>
    </source>
</evidence>
<keyword evidence="3 9" id="KW-1003">Cell membrane</keyword>
<name>A0A7K1LF82_9MICC</name>
<evidence type="ECO:0000313" key="10">
    <source>
        <dbReference type="EMBL" id="MUN53743.1"/>
    </source>
</evidence>
<comment type="similarity">
    <text evidence="9">Belongs to the SecE/SEC61-gamma family.</text>
</comment>
<protein>
    <recommendedName>
        <fullName evidence="9">Protein translocase subunit SecE</fullName>
    </recommendedName>
</protein>
<evidence type="ECO:0000256" key="3">
    <source>
        <dbReference type="ARBA" id="ARBA00022475"/>
    </source>
</evidence>
<evidence type="ECO:0000313" key="11">
    <source>
        <dbReference type="Proteomes" id="UP000462152"/>
    </source>
</evidence>
<dbReference type="OrthoDB" id="9805743at2"/>
<dbReference type="NCBIfam" id="TIGR00964">
    <property type="entry name" value="secE_bact"/>
    <property type="match status" value="1"/>
</dbReference>
<dbReference type="PANTHER" id="PTHR33910:SF1">
    <property type="entry name" value="PROTEIN TRANSLOCASE SUBUNIT SECE"/>
    <property type="match status" value="1"/>
</dbReference>
<keyword evidence="5 9" id="KW-0653">Protein transport</keyword>
<evidence type="ECO:0000256" key="9">
    <source>
        <dbReference type="HAMAP-Rule" id="MF_00422"/>
    </source>
</evidence>
<dbReference type="Pfam" id="PF00584">
    <property type="entry name" value="SecE"/>
    <property type="match status" value="1"/>
</dbReference>
<keyword evidence="2 9" id="KW-0813">Transport</keyword>
<keyword evidence="6 9" id="KW-1133">Transmembrane helix</keyword>
<dbReference type="GO" id="GO:0065002">
    <property type="term" value="P:intracellular protein transmembrane transport"/>
    <property type="evidence" value="ECO:0007669"/>
    <property type="project" value="UniProtKB-UniRule"/>
</dbReference>
<evidence type="ECO:0000256" key="7">
    <source>
        <dbReference type="ARBA" id="ARBA00023010"/>
    </source>
</evidence>
<evidence type="ECO:0000256" key="5">
    <source>
        <dbReference type="ARBA" id="ARBA00022927"/>
    </source>
</evidence>
<evidence type="ECO:0000256" key="6">
    <source>
        <dbReference type="ARBA" id="ARBA00022989"/>
    </source>
</evidence>
<sequence length="94" mass="10256">MAKAAAAGAADQESSTEKRGFFGRIVLFLKQVIGELKKVVSPTRRELLNYVIIVLVFVAFMLLLIFGLDYLFGQGAFWLFGDGGFGQKPQGPQG</sequence>
<dbReference type="GO" id="GO:0009306">
    <property type="term" value="P:protein secretion"/>
    <property type="evidence" value="ECO:0007669"/>
    <property type="project" value="UniProtKB-UniRule"/>
</dbReference>
<proteinExistence type="inferred from homology"/>
<evidence type="ECO:0000256" key="1">
    <source>
        <dbReference type="ARBA" id="ARBA00004370"/>
    </source>
</evidence>
<keyword evidence="4 9" id="KW-0812">Transmembrane</keyword>
<gene>
    <name evidence="9 10" type="primary">secE</name>
    <name evidence="10" type="ORF">GMA10_00625</name>
</gene>
<accession>A0A7K1LF82</accession>
<keyword evidence="7 9" id="KW-0811">Translocation</keyword>
<keyword evidence="11" id="KW-1185">Reference proteome</keyword>
<dbReference type="RefSeq" id="WP_129313861.1">
    <property type="nucleotide sequence ID" value="NZ_CP197643.1"/>
</dbReference>
<dbReference type="InterPro" id="IPR001901">
    <property type="entry name" value="Translocase_SecE/Sec61-g"/>
</dbReference>
<dbReference type="EMBL" id="WOGT01000001">
    <property type="protein sequence ID" value="MUN53743.1"/>
    <property type="molecule type" value="Genomic_DNA"/>
</dbReference>
<dbReference type="InterPro" id="IPR005807">
    <property type="entry name" value="SecE_bac"/>
</dbReference>
<evidence type="ECO:0000256" key="2">
    <source>
        <dbReference type="ARBA" id="ARBA00022448"/>
    </source>
</evidence>
<reference evidence="10 11" key="1">
    <citation type="submission" date="2019-12" db="EMBL/GenBank/DDBJ databases">
        <authorList>
            <person name="Li J."/>
            <person name="Shi Y."/>
            <person name="Xu G."/>
            <person name="Xiao D."/>
            <person name="Ran X."/>
        </authorList>
    </citation>
    <scope>NUCLEOTIDE SEQUENCE [LARGE SCALE GENOMIC DNA]</scope>
    <source>
        <strain evidence="10 11">JCM 15915</strain>
    </source>
</reference>
<dbReference type="AlphaFoldDB" id="A0A7K1LF82"/>
<dbReference type="GO" id="GO:0043952">
    <property type="term" value="P:protein transport by the Sec complex"/>
    <property type="evidence" value="ECO:0007669"/>
    <property type="project" value="UniProtKB-UniRule"/>
</dbReference>
<dbReference type="Proteomes" id="UP000462152">
    <property type="component" value="Unassembled WGS sequence"/>
</dbReference>
<dbReference type="Gene3D" id="1.20.5.1030">
    <property type="entry name" value="Preprotein translocase secy subunit"/>
    <property type="match status" value="1"/>
</dbReference>
<organism evidence="10 11">
    <name type="scientific">Rothia koreensis</name>
    <dbReference type="NCBI Taxonomy" id="592378"/>
    <lineage>
        <taxon>Bacteria</taxon>
        <taxon>Bacillati</taxon>
        <taxon>Actinomycetota</taxon>
        <taxon>Actinomycetes</taxon>
        <taxon>Micrococcales</taxon>
        <taxon>Micrococcaceae</taxon>
        <taxon>Rothia</taxon>
    </lineage>
</organism>
<dbReference type="HAMAP" id="MF_00422">
    <property type="entry name" value="SecE"/>
    <property type="match status" value="1"/>
</dbReference>
<comment type="caution">
    <text evidence="10">The sequence shown here is derived from an EMBL/GenBank/DDBJ whole genome shotgun (WGS) entry which is preliminary data.</text>
</comment>
<comment type="function">
    <text evidence="9">Essential subunit of the Sec protein translocation channel SecYEG. Clamps together the 2 halves of SecY. May contact the channel plug during translocation.</text>
</comment>
<dbReference type="GO" id="GO:0006605">
    <property type="term" value="P:protein targeting"/>
    <property type="evidence" value="ECO:0007669"/>
    <property type="project" value="UniProtKB-UniRule"/>
</dbReference>